<accession>A0ABT6EVC0</accession>
<proteinExistence type="predicted"/>
<evidence type="ECO:0000313" key="2">
    <source>
        <dbReference type="Proteomes" id="UP001154265"/>
    </source>
</evidence>
<protein>
    <submittedName>
        <fullName evidence="1">DUF3181 family protein</fullName>
    </submittedName>
</protein>
<reference evidence="1" key="1">
    <citation type="journal article" date="2022" name="Genome Biol. Evol.">
        <title>A New Gene Family Diagnostic for Intracellular Biomineralization of Amorphous Ca Carbonates by Cyanobacteria.</title>
        <authorList>
            <person name="Benzerara K."/>
            <person name="Duprat E."/>
            <person name="Bitard-Feildel T."/>
            <person name="Caumes G."/>
            <person name="Cassier-Chauvat C."/>
            <person name="Chauvat F."/>
            <person name="Dezi M."/>
            <person name="Diop S.I."/>
            <person name="Gaschignard G."/>
            <person name="Gorgen S."/>
            <person name="Gugger M."/>
            <person name="Lopez-Garcia P."/>
            <person name="Millet M."/>
            <person name="Skouri-Panet F."/>
            <person name="Moreira D."/>
            <person name="Callebaut I."/>
        </authorList>
    </citation>
    <scope>NUCLEOTIDE SEQUENCE</scope>
    <source>
        <strain evidence="1">G9</strain>
    </source>
</reference>
<reference evidence="1" key="2">
    <citation type="submission" date="2022-01" db="EMBL/GenBank/DDBJ databases">
        <authorList>
            <person name="Zivanovic Y."/>
            <person name="Moreira D."/>
            <person name="Lopez-Garcia P."/>
        </authorList>
    </citation>
    <scope>NUCLEOTIDE SEQUENCE</scope>
    <source>
        <strain evidence="1">G9</strain>
    </source>
</reference>
<dbReference type="Proteomes" id="UP001154265">
    <property type="component" value="Unassembled WGS sequence"/>
</dbReference>
<dbReference type="EMBL" id="JAKKUT010000001">
    <property type="protein sequence ID" value="MDG2989757.1"/>
    <property type="molecule type" value="Genomic_DNA"/>
</dbReference>
<comment type="caution">
    <text evidence="1">The sequence shown here is derived from an EMBL/GenBank/DDBJ whole genome shotgun (WGS) entry which is preliminary data.</text>
</comment>
<gene>
    <name evidence="1" type="ORF">L3556_02225</name>
</gene>
<dbReference type="RefSeq" id="WP_277865672.1">
    <property type="nucleotide sequence ID" value="NZ_JAKKUT010000001.1"/>
</dbReference>
<name>A0ABT6EVC0_9SYNE</name>
<organism evidence="1 2">
    <name type="scientific">Candidatus Synechococcus calcipolaris G9</name>
    <dbReference type="NCBI Taxonomy" id="1497997"/>
    <lineage>
        <taxon>Bacteria</taxon>
        <taxon>Bacillati</taxon>
        <taxon>Cyanobacteriota</taxon>
        <taxon>Cyanophyceae</taxon>
        <taxon>Synechococcales</taxon>
        <taxon>Synechococcaceae</taxon>
        <taxon>Synechococcus</taxon>
    </lineage>
</organism>
<sequence length="100" mass="11249">MSQESRVIEALGDVIGRNIYIDVARWHLYLAEAKLHIRLAEEFYPLAVDGPISRDQVDQVLASIRVPVGGNQRQLPLNELIPVAVQGDLVDLLEQFCQEL</sequence>
<dbReference type="InterPro" id="IPR021518">
    <property type="entry name" value="DUF3181"/>
</dbReference>
<evidence type="ECO:0000313" key="1">
    <source>
        <dbReference type="EMBL" id="MDG2989757.1"/>
    </source>
</evidence>
<keyword evidence="2" id="KW-1185">Reference proteome</keyword>
<dbReference type="Pfam" id="PF11378">
    <property type="entry name" value="DUF3181"/>
    <property type="match status" value="1"/>
</dbReference>